<evidence type="ECO:0000256" key="1">
    <source>
        <dbReference type="ARBA" id="ARBA00022723"/>
    </source>
</evidence>
<evidence type="ECO:0000256" key="2">
    <source>
        <dbReference type="ARBA" id="ARBA00022737"/>
    </source>
</evidence>
<evidence type="ECO:0000259" key="6">
    <source>
        <dbReference type="PROSITE" id="PS50023"/>
    </source>
</evidence>
<accession>A0A0M4EXY2</accession>
<dbReference type="PROSITE" id="PS00478">
    <property type="entry name" value="LIM_DOMAIN_1"/>
    <property type="match status" value="3"/>
</dbReference>
<evidence type="ECO:0000256" key="5">
    <source>
        <dbReference type="PROSITE-ProRule" id="PRU00125"/>
    </source>
</evidence>
<dbReference type="SMART" id="SM00132">
    <property type="entry name" value="LIM"/>
    <property type="match status" value="3"/>
</dbReference>
<keyword evidence="4 5" id="KW-0440">LIM domain</keyword>
<dbReference type="Pfam" id="PF00412">
    <property type="entry name" value="LIM"/>
    <property type="match status" value="3"/>
</dbReference>
<keyword evidence="1 5" id="KW-0479">Metal-binding</keyword>
<feature type="domain" description="LIM zinc-binding" evidence="6">
    <location>
        <begin position="4"/>
        <end position="62"/>
    </location>
</feature>
<dbReference type="CDD" id="cd08368">
    <property type="entry name" value="LIM"/>
    <property type="match status" value="1"/>
</dbReference>
<keyword evidence="3 5" id="KW-0862">Zinc</keyword>
<evidence type="ECO:0000256" key="3">
    <source>
        <dbReference type="ARBA" id="ARBA00022833"/>
    </source>
</evidence>
<evidence type="ECO:0000313" key="8">
    <source>
        <dbReference type="Proteomes" id="UP000494163"/>
    </source>
</evidence>
<evidence type="ECO:0000313" key="7">
    <source>
        <dbReference type="EMBL" id="ALC48730.1"/>
    </source>
</evidence>
<dbReference type="PROSITE" id="PS50023">
    <property type="entry name" value="LIM_DOMAIN_2"/>
    <property type="match status" value="3"/>
</dbReference>
<sequence length="180" mass="20514">MSAKVCCKCHEAVSRRAINALGKIYHPHHFTCKECDKPIVDAVFNVQKGEPVCQSCYQEKYASRCHCCGTLIMERAIVAAKRKWHEKCFRCVRCRKSLIKSNFFEVNGYLFCKHDYRKLFSSRCASCEQPIGGNATIALNTKWHAECFRCLCCQQPIGGDFAIYNGDPVCANCVNRFSVY</sequence>
<dbReference type="OMA" id="VALNTKW"/>
<dbReference type="GO" id="GO:0030018">
    <property type="term" value="C:Z disc"/>
    <property type="evidence" value="ECO:0007669"/>
    <property type="project" value="TreeGrafter"/>
</dbReference>
<protein>
    <submittedName>
        <fullName evidence="7">CG31988</fullName>
    </submittedName>
</protein>
<dbReference type="Gene3D" id="2.10.110.10">
    <property type="entry name" value="Cysteine Rich Protein"/>
    <property type="match status" value="3"/>
</dbReference>
<dbReference type="SUPFAM" id="SSF57716">
    <property type="entry name" value="Glucocorticoid receptor-like (DNA-binding domain)"/>
    <property type="match status" value="3"/>
</dbReference>
<dbReference type="PANTHER" id="PTHR24205">
    <property type="entry name" value="FOUR AND A HALF LIM DOMAINS PROTEIN"/>
    <property type="match status" value="1"/>
</dbReference>
<organism evidence="7 8">
    <name type="scientific">Drosophila busckii</name>
    <name type="common">Fruit fly</name>
    <dbReference type="NCBI Taxonomy" id="30019"/>
    <lineage>
        <taxon>Eukaryota</taxon>
        <taxon>Metazoa</taxon>
        <taxon>Ecdysozoa</taxon>
        <taxon>Arthropoda</taxon>
        <taxon>Hexapoda</taxon>
        <taxon>Insecta</taxon>
        <taxon>Pterygota</taxon>
        <taxon>Neoptera</taxon>
        <taxon>Endopterygota</taxon>
        <taxon>Diptera</taxon>
        <taxon>Brachycera</taxon>
        <taxon>Muscomorpha</taxon>
        <taxon>Ephydroidea</taxon>
        <taxon>Drosophilidae</taxon>
        <taxon>Drosophila</taxon>
    </lineage>
</organism>
<feature type="domain" description="LIM zinc-binding" evidence="6">
    <location>
        <begin position="63"/>
        <end position="122"/>
    </location>
</feature>
<dbReference type="SMR" id="A0A0M4EXY2"/>
<feature type="domain" description="LIM zinc-binding" evidence="6">
    <location>
        <begin position="123"/>
        <end position="180"/>
    </location>
</feature>
<name>A0A0M4EXY2_DROBS</name>
<dbReference type="OrthoDB" id="1112565at2759"/>
<keyword evidence="8" id="KW-1185">Reference proteome</keyword>
<reference evidence="7 8" key="1">
    <citation type="submission" date="2015-08" db="EMBL/GenBank/DDBJ databases">
        <title>Ancestral chromatin configuration constrains chromatin evolution on differentiating sex chromosomes in Drosophila.</title>
        <authorList>
            <person name="Zhou Q."/>
            <person name="Bachtrog D."/>
        </authorList>
    </citation>
    <scope>NUCLEOTIDE SEQUENCE [LARGE SCALE GENOMIC DNA]</scope>
    <source>
        <tissue evidence="7">Whole larvae</tissue>
    </source>
</reference>
<dbReference type="PANTHER" id="PTHR24205:SF16">
    <property type="entry name" value="GH01042P-RELATED"/>
    <property type="match status" value="1"/>
</dbReference>
<dbReference type="GO" id="GO:0003712">
    <property type="term" value="F:transcription coregulator activity"/>
    <property type="evidence" value="ECO:0007669"/>
    <property type="project" value="TreeGrafter"/>
</dbReference>
<dbReference type="GO" id="GO:0046872">
    <property type="term" value="F:metal ion binding"/>
    <property type="evidence" value="ECO:0007669"/>
    <property type="project" value="UniProtKB-KW"/>
</dbReference>
<evidence type="ECO:0000256" key="4">
    <source>
        <dbReference type="ARBA" id="ARBA00023038"/>
    </source>
</evidence>
<dbReference type="EMBL" id="CP012528">
    <property type="protein sequence ID" value="ALC48730.1"/>
    <property type="molecule type" value="Genomic_DNA"/>
</dbReference>
<dbReference type="AlphaFoldDB" id="A0A0M4EXY2"/>
<keyword evidence="2" id="KW-0677">Repeat</keyword>
<dbReference type="InterPro" id="IPR001781">
    <property type="entry name" value="Znf_LIM"/>
</dbReference>
<gene>
    <name evidence="7" type="ORF">Dbus_chrXg586</name>
</gene>
<dbReference type="Proteomes" id="UP000494163">
    <property type="component" value="Chromosome X"/>
</dbReference>
<dbReference type="GO" id="GO:0005634">
    <property type="term" value="C:nucleus"/>
    <property type="evidence" value="ECO:0007669"/>
    <property type="project" value="TreeGrafter"/>
</dbReference>
<proteinExistence type="predicted"/>
<dbReference type="STRING" id="30019.A0A0M4EXY2"/>